<evidence type="ECO:0000256" key="5">
    <source>
        <dbReference type="ARBA" id="ARBA00022970"/>
    </source>
</evidence>
<comment type="caution">
    <text evidence="9">The sequence shown here is derived from an EMBL/GenBank/DDBJ whole genome shotgun (WGS) entry which is preliminary data.</text>
</comment>
<dbReference type="GO" id="GO:0005886">
    <property type="term" value="C:plasma membrane"/>
    <property type="evidence" value="ECO:0007669"/>
    <property type="project" value="UniProtKB-SubCell"/>
</dbReference>
<keyword evidence="3" id="KW-1003">Cell membrane</keyword>
<dbReference type="EMBL" id="VSSQ01111807">
    <property type="protein sequence ID" value="MPN48984.1"/>
    <property type="molecule type" value="Genomic_DNA"/>
</dbReference>
<evidence type="ECO:0000256" key="6">
    <source>
        <dbReference type="ARBA" id="ARBA00022989"/>
    </source>
</evidence>
<protein>
    <recommendedName>
        <fullName evidence="10">Branched-chain amino acid transport system 2 carrier protein</fullName>
    </recommendedName>
</protein>
<keyword evidence="6 8" id="KW-1133">Transmembrane helix</keyword>
<feature type="transmembrane region" description="Helical" evidence="8">
    <location>
        <begin position="69"/>
        <end position="87"/>
    </location>
</feature>
<proteinExistence type="predicted"/>
<evidence type="ECO:0008006" key="10">
    <source>
        <dbReference type="Google" id="ProtNLM"/>
    </source>
</evidence>
<dbReference type="GO" id="GO:0015188">
    <property type="term" value="F:L-isoleucine transmembrane transporter activity"/>
    <property type="evidence" value="ECO:0007669"/>
    <property type="project" value="TreeGrafter"/>
</dbReference>
<comment type="subcellular location">
    <subcellularLocation>
        <location evidence="1">Cell membrane</location>
        <topology evidence="1">Multi-pass membrane protein</topology>
    </subcellularLocation>
</comment>
<keyword evidence="4 8" id="KW-0812">Transmembrane</keyword>
<accession>A0A645IKZ0</accession>
<evidence type="ECO:0000256" key="4">
    <source>
        <dbReference type="ARBA" id="ARBA00022692"/>
    </source>
</evidence>
<gene>
    <name evidence="9" type="ORF">SDC9_196597</name>
</gene>
<keyword evidence="2" id="KW-0813">Transport</keyword>
<reference evidence="9" key="1">
    <citation type="submission" date="2019-08" db="EMBL/GenBank/DDBJ databases">
        <authorList>
            <person name="Kucharzyk K."/>
            <person name="Murdoch R.W."/>
            <person name="Higgins S."/>
            <person name="Loffler F."/>
        </authorList>
    </citation>
    <scope>NUCLEOTIDE SEQUENCE</scope>
</reference>
<keyword evidence="7 8" id="KW-0472">Membrane</keyword>
<dbReference type="Pfam" id="PF05525">
    <property type="entry name" value="Branch_AA_trans"/>
    <property type="match status" value="1"/>
</dbReference>
<feature type="transmembrane region" description="Helical" evidence="8">
    <location>
        <begin position="107"/>
        <end position="127"/>
    </location>
</feature>
<evidence type="ECO:0000256" key="7">
    <source>
        <dbReference type="ARBA" id="ARBA00023136"/>
    </source>
</evidence>
<dbReference type="GO" id="GO:0015190">
    <property type="term" value="F:L-leucine transmembrane transporter activity"/>
    <property type="evidence" value="ECO:0007669"/>
    <property type="project" value="TreeGrafter"/>
</dbReference>
<feature type="transmembrane region" description="Helical" evidence="8">
    <location>
        <begin position="39"/>
        <end position="57"/>
    </location>
</feature>
<dbReference type="PANTHER" id="PTHR30588:SF0">
    <property type="entry name" value="BRANCHED-CHAIN AMINO ACID PERMEASE BRNQ"/>
    <property type="match status" value="1"/>
</dbReference>
<evidence type="ECO:0000256" key="2">
    <source>
        <dbReference type="ARBA" id="ARBA00022448"/>
    </source>
</evidence>
<dbReference type="PANTHER" id="PTHR30588">
    <property type="entry name" value="BRANCHED-CHAIN AMINO ACID TRANSPORT SYSTEM 2 CARRIER PROTEIN"/>
    <property type="match status" value="1"/>
</dbReference>
<dbReference type="GO" id="GO:0015818">
    <property type="term" value="P:isoleucine transport"/>
    <property type="evidence" value="ECO:0007669"/>
    <property type="project" value="TreeGrafter"/>
</dbReference>
<dbReference type="InterPro" id="IPR004685">
    <property type="entry name" value="Brnchd-chn_aa_trnsp_Livcs"/>
</dbReference>
<evidence type="ECO:0000256" key="1">
    <source>
        <dbReference type="ARBA" id="ARBA00004651"/>
    </source>
</evidence>
<sequence>MSNFTKGKISYKMTVVIVCVVGVFQSVMGVEAIIKLAGPFFFACYPIAILLTILGLFKKYVPNEGAYKGSALLVILVSIMESLTVAGVQNPFIQNTLALIPLSSIGFAWLIPAITGFIGGAIIYRVFKKTEDIK</sequence>
<name>A0A645IKZ0_9ZZZZ</name>
<keyword evidence="5" id="KW-0029">Amino-acid transport</keyword>
<evidence type="ECO:0000256" key="8">
    <source>
        <dbReference type="SAM" id="Phobius"/>
    </source>
</evidence>
<dbReference type="GO" id="GO:0005304">
    <property type="term" value="F:L-valine transmembrane transporter activity"/>
    <property type="evidence" value="ECO:0007669"/>
    <property type="project" value="TreeGrafter"/>
</dbReference>
<dbReference type="GO" id="GO:0015820">
    <property type="term" value="P:L-leucine transport"/>
    <property type="evidence" value="ECO:0007669"/>
    <property type="project" value="TreeGrafter"/>
</dbReference>
<organism evidence="9">
    <name type="scientific">bioreactor metagenome</name>
    <dbReference type="NCBI Taxonomy" id="1076179"/>
    <lineage>
        <taxon>unclassified sequences</taxon>
        <taxon>metagenomes</taxon>
        <taxon>ecological metagenomes</taxon>
    </lineage>
</organism>
<dbReference type="AlphaFoldDB" id="A0A645IKZ0"/>
<evidence type="ECO:0000313" key="9">
    <source>
        <dbReference type="EMBL" id="MPN48984.1"/>
    </source>
</evidence>
<evidence type="ECO:0000256" key="3">
    <source>
        <dbReference type="ARBA" id="ARBA00022475"/>
    </source>
</evidence>